<gene>
    <name evidence="2" type="ORF">TM448A01641_0024</name>
</gene>
<accession>A0A6H1ZRU3</accession>
<sequence>MKVEKDINPLSPFVQPNPSDEDSEYLPSIERAKVDANKLMEERHKKRVQEILKKPKGNKMNVGIKETKEVLNFIVSLANASAKMMDDGKISLMELPMFISPITKLPSALEGLSSVPAEVIDLNEKEKQELITFVQEKLELPADKAEKIVIASFKAALGILEVYQIIKAK</sequence>
<dbReference type="AlphaFoldDB" id="A0A6H1ZRU3"/>
<name>A0A6H1ZRU3_9ZZZZ</name>
<proteinExistence type="predicted"/>
<organism evidence="2">
    <name type="scientific">viral metagenome</name>
    <dbReference type="NCBI Taxonomy" id="1070528"/>
    <lineage>
        <taxon>unclassified sequences</taxon>
        <taxon>metagenomes</taxon>
        <taxon>organismal metagenomes</taxon>
    </lineage>
</organism>
<evidence type="ECO:0000313" key="2">
    <source>
        <dbReference type="EMBL" id="QJA50228.1"/>
    </source>
</evidence>
<feature type="region of interest" description="Disordered" evidence="1">
    <location>
        <begin position="1"/>
        <end position="24"/>
    </location>
</feature>
<evidence type="ECO:0000256" key="1">
    <source>
        <dbReference type="SAM" id="MobiDB-lite"/>
    </source>
</evidence>
<protein>
    <submittedName>
        <fullName evidence="2">Uncharacterized protein</fullName>
    </submittedName>
</protein>
<reference evidence="2" key="1">
    <citation type="submission" date="2020-03" db="EMBL/GenBank/DDBJ databases">
        <title>The deep terrestrial virosphere.</title>
        <authorList>
            <person name="Holmfeldt K."/>
            <person name="Nilsson E."/>
            <person name="Simone D."/>
            <person name="Lopez-Fernandez M."/>
            <person name="Wu X."/>
            <person name="de Brujin I."/>
            <person name="Lundin D."/>
            <person name="Andersson A."/>
            <person name="Bertilsson S."/>
            <person name="Dopson M."/>
        </authorList>
    </citation>
    <scope>NUCLEOTIDE SEQUENCE</scope>
    <source>
        <strain evidence="2">TM448A01641</strain>
    </source>
</reference>
<dbReference type="EMBL" id="MT144181">
    <property type="protein sequence ID" value="QJA50228.1"/>
    <property type="molecule type" value="Genomic_DNA"/>
</dbReference>